<keyword evidence="2" id="KW-0539">Nucleus</keyword>
<dbReference type="WBParaSite" id="L893_g8511.t1">
    <property type="protein sequence ID" value="L893_g8511.t1"/>
    <property type="gene ID" value="L893_g8511"/>
</dbReference>
<feature type="compositionally biased region" description="Basic residues" evidence="3">
    <location>
        <begin position="57"/>
        <end position="74"/>
    </location>
</feature>
<feature type="region of interest" description="Disordered" evidence="3">
    <location>
        <begin position="29"/>
        <end position="76"/>
    </location>
</feature>
<sequence length="349" mass="40155">MDSRSEEEEEIDIFDQRWIENEARSVVQAEEGGENNVLLFERGEQGEEGNPASRSTNGRKRTGRQRSQRGKRTEKRANKVLSEMNALFPSAQEGTPLAKVARREVGNVDSTENYVNRLRSYTEKGWEINAPKLSPRVCASHGWQLTERRMLSCSDCGAYIHVTLPDAGSGTFAAYTASVMHHIERILTGHNPGCIWRTSVYQEPLEPIVPKKILSAIEERYDNLERIDFKDFRIKPVPELTPRHLSKFDGKNAGIVQLAICHWEPTGHRGYKEIKCDKCQREVSLILFDTACPFNPLEQHHRWCPIFDDGREHCRWREQIEAVAGVNEHLTHLQQVMHITQRINETFRN</sequence>
<dbReference type="Proteomes" id="UP000095287">
    <property type="component" value="Unplaced"/>
</dbReference>
<dbReference type="GO" id="GO:0008270">
    <property type="term" value="F:zinc ion binding"/>
    <property type="evidence" value="ECO:0007669"/>
    <property type="project" value="InterPro"/>
</dbReference>
<dbReference type="PANTHER" id="PTHR15835:SF6">
    <property type="entry name" value="ZINC FINGER C3HC-TYPE PROTEIN 1"/>
    <property type="match status" value="1"/>
</dbReference>
<feature type="domain" description="C3HC-type" evidence="4">
    <location>
        <begin position="110"/>
        <end position="225"/>
    </location>
</feature>
<proteinExistence type="predicted"/>
<comment type="subcellular location">
    <subcellularLocation>
        <location evidence="1">Nucleus</location>
    </subcellularLocation>
</comment>
<protein>
    <submittedName>
        <fullName evidence="6">C3HC-type domain-containing protein</fullName>
    </submittedName>
</protein>
<evidence type="ECO:0000256" key="3">
    <source>
        <dbReference type="SAM" id="MobiDB-lite"/>
    </source>
</evidence>
<name>A0A1I8AS55_9BILA</name>
<keyword evidence="5" id="KW-1185">Reference proteome</keyword>
<evidence type="ECO:0000256" key="1">
    <source>
        <dbReference type="ARBA" id="ARBA00004123"/>
    </source>
</evidence>
<evidence type="ECO:0000259" key="4">
    <source>
        <dbReference type="Pfam" id="PF07967"/>
    </source>
</evidence>
<evidence type="ECO:0000313" key="5">
    <source>
        <dbReference type="Proteomes" id="UP000095287"/>
    </source>
</evidence>
<accession>A0A1I8AS55</accession>
<reference evidence="6" key="1">
    <citation type="submission" date="2016-11" db="UniProtKB">
        <authorList>
            <consortium name="WormBaseParasite"/>
        </authorList>
    </citation>
    <scope>IDENTIFICATION</scope>
</reference>
<organism evidence="5 6">
    <name type="scientific">Steinernema glaseri</name>
    <dbReference type="NCBI Taxonomy" id="37863"/>
    <lineage>
        <taxon>Eukaryota</taxon>
        <taxon>Metazoa</taxon>
        <taxon>Ecdysozoa</taxon>
        <taxon>Nematoda</taxon>
        <taxon>Chromadorea</taxon>
        <taxon>Rhabditida</taxon>
        <taxon>Tylenchina</taxon>
        <taxon>Panagrolaimomorpha</taxon>
        <taxon>Strongyloidoidea</taxon>
        <taxon>Steinernematidae</taxon>
        <taxon>Steinernema</taxon>
    </lineage>
</organism>
<dbReference type="GO" id="GO:0005634">
    <property type="term" value="C:nucleus"/>
    <property type="evidence" value="ECO:0007669"/>
    <property type="project" value="UniProtKB-SubCell"/>
</dbReference>
<dbReference type="Pfam" id="PF07967">
    <property type="entry name" value="zf-C3HC"/>
    <property type="match status" value="1"/>
</dbReference>
<dbReference type="InterPro" id="IPR012935">
    <property type="entry name" value="NuBaID_N"/>
</dbReference>
<evidence type="ECO:0000313" key="6">
    <source>
        <dbReference type="WBParaSite" id="L893_g8511.t1"/>
    </source>
</evidence>
<dbReference type="PANTHER" id="PTHR15835">
    <property type="entry name" value="NUCLEAR-INTERACTING PARTNER OF ALK"/>
    <property type="match status" value="1"/>
</dbReference>
<evidence type="ECO:0000256" key="2">
    <source>
        <dbReference type="ARBA" id="ARBA00023242"/>
    </source>
</evidence>
<dbReference type="AlphaFoldDB" id="A0A1I8AS55"/>